<evidence type="ECO:0000259" key="3">
    <source>
        <dbReference type="PROSITE" id="PS50943"/>
    </source>
</evidence>
<name>A0A563ELT1_9PSEU</name>
<dbReference type="PANTHER" id="PTHR43236">
    <property type="entry name" value="ANTITOXIN HIGA1"/>
    <property type="match status" value="1"/>
</dbReference>
<dbReference type="GO" id="GO:0003677">
    <property type="term" value="F:DNA binding"/>
    <property type="evidence" value="ECO:0007669"/>
    <property type="project" value="InterPro"/>
</dbReference>
<dbReference type="Pfam" id="PF13560">
    <property type="entry name" value="HTH_31"/>
    <property type="match status" value="1"/>
</dbReference>
<accession>A0A563ELT1</accession>
<dbReference type="SUPFAM" id="SSF47413">
    <property type="entry name" value="lambda repressor-like DNA-binding domains"/>
    <property type="match status" value="1"/>
</dbReference>
<dbReference type="PROSITE" id="PS50943">
    <property type="entry name" value="HTH_CROC1"/>
    <property type="match status" value="1"/>
</dbReference>
<dbReference type="CDD" id="cd00093">
    <property type="entry name" value="HTH_XRE"/>
    <property type="match status" value="1"/>
</dbReference>
<dbReference type="Pfam" id="PF06114">
    <property type="entry name" value="Peptidase_M78"/>
    <property type="match status" value="1"/>
</dbReference>
<evidence type="ECO:0000313" key="4">
    <source>
        <dbReference type="EMBL" id="TWP48076.1"/>
    </source>
</evidence>
<dbReference type="EMBL" id="VOBR01000022">
    <property type="protein sequence ID" value="TWP48076.1"/>
    <property type="molecule type" value="Genomic_DNA"/>
</dbReference>
<organism evidence="4 5">
    <name type="scientific">Lentzea tibetensis</name>
    <dbReference type="NCBI Taxonomy" id="2591470"/>
    <lineage>
        <taxon>Bacteria</taxon>
        <taxon>Bacillati</taxon>
        <taxon>Actinomycetota</taxon>
        <taxon>Actinomycetes</taxon>
        <taxon>Pseudonocardiales</taxon>
        <taxon>Pseudonocardiaceae</taxon>
        <taxon>Lentzea</taxon>
    </lineage>
</organism>
<comment type="caution">
    <text evidence="4">The sequence shown here is derived from an EMBL/GenBank/DDBJ whole genome shotgun (WGS) entry which is preliminary data.</text>
</comment>
<feature type="domain" description="HTH cro/C1-type" evidence="3">
    <location>
        <begin position="7"/>
        <end position="61"/>
    </location>
</feature>
<dbReference type="InterPro" id="IPR010982">
    <property type="entry name" value="Lambda_DNA-bd_dom_sf"/>
</dbReference>
<dbReference type="Gene3D" id="1.10.10.2910">
    <property type="match status" value="1"/>
</dbReference>
<gene>
    <name evidence="4" type="ORF">FKR81_29280</name>
</gene>
<dbReference type="InterPro" id="IPR010359">
    <property type="entry name" value="IrrE_HExxH"/>
</dbReference>
<dbReference type="SMART" id="SM00530">
    <property type="entry name" value="HTH_XRE"/>
    <property type="match status" value="1"/>
</dbReference>
<dbReference type="InterPro" id="IPR052345">
    <property type="entry name" value="Rad_response_metalloprotease"/>
</dbReference>
<evidence type="ECO:0000256" key="2">
    <source>
        <dbReference type="SAM" id="MobiDB-lite"/>
    </source>
</evidence>
<dbReference type="OrthoDB" id="9794834at2"/>
<comment type="similarity">
    <text evidence="1">Belongs to the short-chain fatty acyl-CoA assimilation regulator (ScfR) family.</text>
</comment>
<reference evidence="4 5" key="1">
    <citation type="submission" date="2019-07" db="EMBL/GenBank/DDBJ databases">
        <title>Lentzea xizangensis sp. nov., isolated from Qinghai-Tibetan Plateau Soils.</title>
        <authorList>
            <person name="Huang J."/>
        </authorList>
    </citation>
    <scope>NUCLEOTIDE SEQUENCE [LARGE SCALE GENOMIC DNA]</scope>
    <source>
        <strain evidence="4 5">FXJ1.1311</strain>
    </source>
</reference>
<proteinExistence type="inferred from homology"/>
<dbReference type="Gene3D" id="1.10.260.40">
    <property type="entry name" value="lambda repressor-like DNA-binding domains"/>
    <property type="match status" value="1"/>
</dbReference>
<dbReference type="InterPro" id="IPR001387">
    <property type="entry name" value="Cro/C1-type_HTH"/>
</dbReference>
<feature type="region of interest" description="Disordered" evidence="2">
    <location>
        <begin position="336"/>
        <end position="355"/>
    </location>
</feature>
<sequence length="355" mass="38777">MLTPSRLTMARRRRGLTAIELARKAGLSARSIADYEHGRRQPGAGTTESLTSALGFPEGFLTQAEPADLPETAVAFRAAAKLPARNKAAAISAGQLAIEFNGWLESTFTLPVPDVPTLEHPDPETAAEMVRARWGLHDKAAPNMVQLLESRGVRVFSLPADCADVDAFSFWHAGTPYVFLNPATSPERGRFDAAHELGHLVLHQARPARECEANAFAGAFLMPKAGMHLNNPSTEQVLAHRADWHVSALALTYRLRDLGLLGQEQYTAMCVELSRRGYRTSEPDGMARRETSRLLATVFREQGVKPQQVARELLLDVEELNGLVFGLVLTAVPGGGEPSARQRPRLRVVRPAERG</sequence>
<protein>
    <submittedName>
        <fullName evidence="4">ImmA/IrrE family metallo-endopeptidase</fullName>
    </submittedName>
</protein>
<evidence type="ECO:0000313" key="5">
    <source>
        <dbReference type="Proteomes" id="UP000316639"/>
    </source>
</evidence>
<dbReference type="Proteomes" id="UP000316639">
    <property type="component" value="Unassembled WGS sequence"/>
</dbReference>
<keyword evidence="5" id="KW-1185">Reference proteome</keyword>
<dbReference type="AlphaFoldDB" id="A0A563ELT1"/>
<dbReference type="RefSeq" id="WP_146356660.1">
    <property type="nucleotide sequence ID" value="NZ_VOBR01000022.1"/>
</dbReference>
<dbReference type="PANTHER" id="PTHR43236:SF1">
    <property type="entry name" value="BLL7220 PROTEIN"/>
    <property type="match status" value="1"/>
</dbReference>
<evidence type="ECO:0000256" key="1">
    <source>
        <dbReference type="ARBA" id="ARBA00007227"/>
    </source>
</evidence>